<keyword evidence="4" id="KW-1185">Reference proteome</keyword>
<sequence>MGDLSNNGTSDVDYVASINQHISLGGTGPFRNGATTSIAHADFDQSYDPINGLNYQSTSTRYTVQAGDTLEAIAQTVWGDASFWYMIADANGLIGAETLVAGMSLVIPNKVHNSHNNANTYKVYDPNEAIGDTMPTAAKPPKKAKCGTFGQVLMVAIAVAVTVVTAGAAAGATIAQGLSALASGSLGLGGVAIGAGAAALGSVVSQGFGMATGIQRTFSWKGVALSALAGGVGGGLGGTFGTGPIGAAARGALGNVLSQGIGMATGLQSRFNWAGVATAGIGAGVGNALGWSGSWGRAASGMAGGLAAAAGESLITGNSFGDTLISSLPSIIGNTVGNLAAEKIASIGSSKAGASSSASGDDIIVNPDVMARMRADVFLTASGGDVRAARQMLLQSYGPSEAEAIAQAQPVAGAEKIVGAVYDGSTDFTGQSYTGYPANISDHWNQDFSSFGNNYANSNGGIEWRANVDVMQRVGTDLAQFDRQAIQGVTLGPRIAGEIVLGNAILGGVAKGYSWGSSAYAARGIRTAEGLRFNGLTGSGPLGTEVAATFRAGAYTQSVTSETTTLYRVFGGKAGQLGSYWTRTPPAGALQSRMDLALDAAWGNTAKNVVAIEVPAGTKIYDGYAAAQGGLLGGGSQVYIPKVNPKWIIPK</sequence>
<dbReference type="RefSeq" id="WP_310220944.1">
    <property type="nucleotide sequence ID" value="NZ_JAVDWV010000001.1"/>
</dbReference>
<dbReference type="Proteomes" id="UP001267638">
    <property type="component" value="Unassembled WGS sequence"/>
</dbReference>
<evidence type="ECO:0000259" key="2">
    <source>
        <dbReference type="PROSITE" id="PS51782"/>
    </source>
</evidence>
<dbReference type="EMBL" id="JAVDWV010000001">
    <property type="protein sequence ID" value="MDR7153236.1"/>
    <property type="molecule type" value="Genomic_DNA"/>
</dbReference>
<keyword evidence="1" id="KW-1133">Transmembrane helix</keyword>
<dbReference type="Gene3D" id="3.10.350.10">
    <property type="entry name" value="LysM domain"/>
    <property type="match status" value="1"/>
</dbReference>
<name>A0ABU1WV80_SPHXE</name>
<feature type="transmembrane region" description="Helical" evidence="1">
    <location>
        <begin position="186"/>
        <end position="211"/>
    </location>
</feature>
<dbReference type="InterPro" id="IPR036779">
    <property type="entry name" value="LysM_dom_sf"/>
</dbReference>
<reference evidence="3 4" key="1">
    <citation type="submission" date="2023-07" db="EMBL/GenBank/DDBJ databases">
        <title>Sorghum-associated microbial communities from plants grown in Nebraska, USA.</title>
        <authorList>
            <person name="Schachtman D."/>
        </authorList>
    </citation>
    <scope>NUCLEOTIDE SEQUENCE [LARGE SCALE GENOMIC DNA]</scope>
    <source>
        <strain evidence="3 4">4256</strain>
    </source>
</reference>
<dbReference type="Pfam" id="PF01476">
    <property type="entry name" value="LysM"/>
    <property type="match status" value="1"/>
</dbReference>
<feature type="domain" description="LysM" evidence="2">
    <location>
        <begin position="60"/>
        <end position="107"/>
    </location>
</feature>
<proteinExistence type="predicted"/>
<organism evidence="3 4">
    <name type="scientific">Sphingobium xenophagum</name>
    <dbReference type="NCBI Taxonomy" id="121428"/>
    <lineage>
        <taxon>Bacteria</taxon>
        <taxon>Pseudomonadati</taxon>
        <taxon>Pseudomonadota</taxon>
        <taxon>Alphaproteobacteria</taxon>
        <taxon>Sphingomonadales</taxon>
        <taxon>Sphingomonadaceae</taxon>
        <taxon>Sphingobium</taxon>
    </lineage>
</organism>
<dbReference type="SUPFAM" id="SSF54106">
    <property type="entry name" value="LysM domain"/>
    <property type="match status" value="1"/>
</dbReference>
<dbReference type="SMART" id="SM00257">
    <property type="entry name" value="LysM"/>
    <property type="match status" value="1"/>
</dbReference>
<dbReference type="InterPro" id="IPR018392">
    <property type="entry name" value="LysM"/>
</dbReference>
<keyword evidence="1" id="KW-0812">Transmembrane</keyword>
<accession>A0ABU1WV80</accession>
<dbReference type="PROSITE" id="PS51782">
    <property type="entry name" value="LYSM"/>
    <property type="match status" value="1"/>
</dbReference>
<evidence type="ECO:0000256" key="1">
    <source>
        <dbReference type="SAM" id="Phobius"/>
    </source>
</evidence>
<evidence type="ECO:0000313" key="4">
    <source>
        <dbReference type="Proteomes" id="UP001267638"/>
    </source>
</evidence>
<dbReference type="CDD" id="cd00118">
    <property type="entry name" value="LysM"/>
    <property type="match status" value="1"/>
</dbReference>
<comment type="caution">
    <text evidence="3">The sequence shown here is derived from an EMBL/GenBank/DDBJ whole genome shotgun (WGS) entry which is preliminary data.</text>
</comment>
<feature type="transmembrane region" description="Helical" evidence="1">
    <location>
        <begin position="152"/>
        <end position="174"/>
    </location>
</feature>
<gene>
    <name evidence="3" type="ORF">J2W40_000030</name>
</gene>
<evidence type="ECO:0000313" key="3">
    <source>
        <dbReference type="EMBL" id="MDR7153236.1"/>
    </source>
</evidence>
<keyword evidence="1" id="KW-0472">Membrane</keyword>
<protein>
    <submittedName>
        <fullName evidence="3">LysM repeat protein</fullName>
    </submittedName>
</protein>